<organism evidence="12 13">
    <name type="scientific">Candidatus Protofrankia datiscae</name>
    <dbReference type="NCBI Taxonomy" id="2716812"/>
    <lineage>
        <taxon>Bacteria</taxon>
        <taxon>Bacillati</taxon>
        <taxon>Actinomycetota</taxon>
        <taxon>Actinomycetes</taxon>
        <taxon>Frankiales</taxon>
        <taxon>Frankiaceae</taxon>
        <taxon>Protofrankia</taxon>
    </lineage>
</organism>
<dbReference type="PANTHER" id="PTHR43221:SF3">
    <property type="entry name" value="SLL1280 PROTEIN"/>
    <property type="match status" value="1"/>
</dbReference>
<protein>
    <submittedName>
        <fullName evidence="12">Peptidase M48 Ste24p</fullName>
    </submittedName>
</protein>
<keyword evidence="4" id="KW-0479">Metal-binding</keyword>
<evidence type="ECO:0000256" key="3">
    <source>
        <dbReference type="ARBA" id="ARBA00022692"/>
    </source>
</evidence>
<name>F8AVN9_9ACTN</name>
<dbReference type="Pfam" id="PF01435">
    <property type="entry name" value="Peptidase_M48"/>
    <property type="match status" value="1"/>
</dbReference>
<reference evidence="12 13" key="1">
    <citation type="submission" date="2011-05" db="EMBL/GenBank/DDBJ databases">
        <title>Complete sequence of chromosome of Frankia symbiont of Datisca glomerata.</title>
        <authorList>
            <consortium name="US DOE Joint Genome Institute"/>
            <person name="Lucas S."/>
            <person name="Han J."/>
            <person name="Lapidus A."/>
            <person name="Cheng J.-F."/>
            <person name="Goodwin L."/>
            <person name="Pitluck S."/>
            <person name="Peters L."/>
            <person name="Mikhailova N."/>
            <person name="Chertkov O."/>
            <person name="Teshima H."/>
            <person name="Han C."/>
            <person name="Tapia R."/>
            <person name="Land M."/>
            <person name="Hauser L."/>
            <person name="Kyrpides N."/>
            <person name="Ivanova N."/>
            <person name="Pagani I."/>
            <person name="Berry A."/>
            <person name="Pawlowski K."/>
            <person name="Persson T."/>
            <person name="Vanden Heuvel B."/>
            <person name="Benson D."/>
            <person name="Woyke T."/>
        </authorList>
    </citation>
    <scope>NUCLEOTIDE SEQUENCE [LARGE SCALE GENOMIC DNA]</scope>
    <source>
        <strain evidence="13">4085684</strain>
    </source>
</reference>
<evidence type="ECO:0000256" key="4">
    <source>
        <dbReference type="ARBA" id="ARBA00022723"/>
    </source>
</evidence>
<gene>
    <name evidence="12" type="ordered locus">FsymDg_3791</name>
</gene>
<keyword evidence="3" id="KW-0812">Transmembrane</keyword>
<dbReference type="Gene3D" id="3.30.2010.10">
    <property type="entry name" value="Metalloproteases ('zincins'), catalytic domain"/>
    <property type="match status" value="1"/>
</dbReference>
<keyword evidence="1" id="KW-1003">Cell membrane</keyword>
<evidence type="ECO:0000256" key="6">
    <source>
        <dbReference type="ARBA" id="ARBA00022833"/>
    </source>
</evidence>
<keyword evidence="9" id="KW-0472">Membrane</keyword>
<evidence type="ECO:0000259" key="11">
    <source>
        <dbReference type="Pfam" id="PF01435"/>
    </source>
</evidence>
<proteinExistence type="inferred from homology"/>
<dbReference type="HOGENOM" id="CLU_052979_1_1_11"/>
<keyword evidence="13" id="KW-1185">Reference proteome</keyword>
<dbReference type="GO" id="GO:0046872">
    <property type="term" value="F:metal ion binding"/>
    <property type="evidence" value="ECO:0007669"/>
    <property type="project" value="UniProtKB-KW"/>
</dbReference>
<dbReference type="RefSeq" id="WP_013874947.1">
    <property type="nucleotide sequence ID" value="NC_015656.1"/>
</dbReference>
<keyword evidence="6 10" id="KW-0862">Zinc</keyword>
<keyword evidence="8 10" id="KW-0482">Metalloprotease</keyword>
<evidence type="ECO:0000256" key="8">
    <source>
        <dbReference type="ARBA" id="ARBA00023049"/>
    </source>
</evidence>
<keyword evidence="7" id="KW-1133">Transmembrane helix</keyword>
<evidence type="ECO:0000256" key="9">
    <source>
        <dbReference type="ARBA" id="ARBA00023136"/>
    </source>
</evidence>
<keyword evidence="5 10" id="KW-0378">Hydrolase</keyword>
<dbReference type="KEGG" id="fsy:FsymDg_3791"/>
<comment type="similarity">
    <text evidence="10">Belongs to the peptidase M48 family.</text>
</comment>
<dbReference type="GO" id="GO:0004222">
    <property type="term" value="F:metalloendopeptidase activity"/>
    <property type="evidence" value="ECO:0007669"/>
    <property type="project" value="InterPro"/>
</dbReference>
<evidence type="ECO:0000256" key="5">
    <source>
        <dbReference type="ARBA" id="ARBA00022801"/>
    </source>
</evidence>
<dbReference type="AlphaFoldDB" id="F8AVN9"/>
<dbReference type="PANTHER" id="PTHR43221">
    <property type="entry name" value="PROTEASE HTPX"/>
    <property type="match status" value="1"/>
</dbReference>
<accession>F8AVN9</accession>
<dbReference type="STRING" id="656024.FsymDg_3791"/>
<dbReference type="CDD" id="cd07325">
    <property type="entry name" value="M48_Ste24p_like"/>
    <property type="match status" value="1"/>
</dbReference>
<evidence type="ECO:0000256" key="2">
    <source>
        <dbReference type="ARBA" id="ARBA00022670"/>
    </source>
</evidence>
<evidence type="ECO:0000256" key="1">
    <source>
        <dbReference type="ARBA" id="ARBA00022475"/>
    </source>
</evidence>
<evidence type="ECO:0000313" key="12">
    <source>
        <dbReference type="EMBL" id="AEH11068.1"/>
    </source>
</evidence>
<feature type="domain" description="Peptidase M48" evidence="11">
    <location>
        <begin position="95"/>
        <end position="293"/>
    </location>
</feature>
<evidence type="ECO:0000256" key="7">
    <source>
        <dbReference type="ARBA" id="ARBA00022989"/>
    </source>
</evidence>
<dbReference type="Proteomes" id="UP000001549">
    <property type="component" value="Chromosome"/>
</dbReference>
<dbReference type="EMBL" id="CP002801">
    <property type="protein sequence ID" value="AEH11068.1"/>
    <property type="molecule type" value="Genomic_DNA"/>
</dbReference>
<dbReference type="InterPro" id="IPR001915">
    <property type="entry name" value="Peptidase_M48"/>
</dbReference>
<dbReference type="GO" id="GO:0006508">
    <property type="term" value="P:proteolysis"/>
    <property type="evidence" value="ECO:0007669"/>
    <property type="project" value="UniProtKB-KW"/>
</dbReference>
<comment type="cofactor">
    <cofactor evidence="10">
        <name>Zn(2+)</name>
        <dbReference type="ChEBI" id="CHEBI:29105"/>
    </cofactor>
    <text evidence="10">Binds 1 zinc ion per subunit.</text>
</comment>
<evidence type="ECO:0000256" key="10">
    <source>
        <dbReference type="RuleBase" id="RU003983"/>
    </source>
</evidence>
<keyword evidence="2 10" id="KW-0645">Protease</keyword>
<dbReference type="InterPro" id="IPR050083">
    <property type="entry name" value="HtpX_protease"/>
</dbReference>
<sequence>MTEADDIVNIRKLPVDFTETSRQVADRPEKGGRVRLPGLDPDAFRHPLDRRATRALQRIPGFDRAVAKYIEWGVERGHYVEHTASSVKVGPNQLPEIYAILREACAILDVPEPELYVRRGPVDAYTAGHTRPYVVLFTDLLDIMDTDELLAVIAHELGHVKCGHVLYGTMARIVGGAMGAGAARRAGAAMGNVVSFGLGAGLAAWSRKAELTADRAAMLAVQDPGPCVRMMMKLAGGATRWLDQMNPEAFLEQARLLDDMVEESALARLHRLRIRTTGSHPLAVERARYFDEWLHEDEPRKILEGIYAVRAGSRHCLTCETPPRPTENFCASCGTGLAVWTAAVWTAAD</sequence>
<evidence type="ECO:0000313" key="13">
    <source>
        <dbReference type="Proteomes" id="UP000001549"/>
    </source>
</evidence>
<dbReference type="eggNOG" id="COG0501">
    <property type="taxonomic scope" value="Bacteria"/>
</dbReference>